<keyword evidence="1" id="KW-0472">Membrane</keyword>
<name>A0A9E8NFX3_9BACT</name>
<accession>A0A9E8NFX3</accession>
<dbReference type="Proteomes" id="UP001164653">
    <property type="component" value="Chromosome"/>
</dbReference>
<evidence type="ECO:0000313" key="3">
    <source>
        <dbReference type="Proteomes" id="UP001164653"/>
    </source>
</evidence>
<proteinExistence type="predicted"/>
<dbReference type="RefSeq" id="WP_244819350.1">
    <property type="nucleotide sequence ID" value="NZ_CP112998.1"/>
</dbReference>
<dbReference type="EMBL" id="CP112998">
    <property type="protein sequence ID" value="WAC13542.1"/>
    <property type="molecule type" value="Genomic_DNA"/>
</dbReference>
<evidence type="ECO:0008006" key="4">
    <source>
        <dbReference type="Google" id="ProtNLM"/>
    </source>
</evidence>
<dbReference type="KEGG" id="dpf:ON006_06210"/>
<sequence length="446" mass="50021">MDNGQGRASSLDHLDYCCQLVSEQYGKPDILSWTNSDYVKLGYILYKKTHVQISPNTLKRIFGKIKTDVRYYPQRATRDALALYIGYPDWEKFTIAKAVPVPSTGQLPHTIAPPIPKLTTEPRSISLTARKRGVWWLYLLALLLVLASLAAYQIFFTDTVHTPPRLICENPVGENPHSAVFVVRGMDSIEFSKEHYTIVFGDSRTDVSVVAGDSLYSHYYEVPGRYSAILKRDGVGVDTTSVYLKTNGWTATARMMYDTTRVYPIEVPNLFTGGRNSVSTLEASHAGIDTNRTFFVDFINTQVTNIDGDNFDLFVKVKTSPSRPGVRCSQVRVNVFGESSKHLVDAMKPGCVHWTDLQFSEINKQGESNQLNFLGVDLHEGGSMRIKVENKHARVFINSKQVYEITYQKPLKKIYGLGITFSGIGSIESVVLKDLRTGQPFSGNFQ</sequence>
<evidence type="ECO:0000313" key="2">
    <source>
        <dbReference type="EMBL" id="WAC13542.1"/>
    </source>
</evidence>
<feature type="transmembrane region" description="Helical" evidence="1">
    <location>
        <begin position="133"/>
        <end position="155"/>
    </location>
</feature>
<keyword evidence="1" id="KW-1133">Transmembrane helix</keyword>
<dbReference type="AlphaFoldDB" id="A0A9E8NFX3"/>
<keyword evidence="3" id="KW-1185">Reference proteome</keyword>
<protein>
    <recommendedName>
        <fullName evidence="4">PKD domain-containing protein</fullName>
    </recommendedName>
</protein>
<reference evidence="2" key="1">
    <citation type="submission" date="2022-11" db="EMBL/GenBank/DDBJ databases">
        <title>Dyadobacter pollutisoli sp. nov., isolated from plastic dumped soil.</title>
        <authorList>
            <person name="Kim J.M."/>
            <person name="Kim K.R."/>
            <person name="Lee J.K."/>
            <person name="Hao L."/>
            <person name="Jeon C.O."/>
        </authorList>
    </citation>
    <scope>NUCLEOTIDE SEQUENCE</scope>
    <source>
        <strain evidence="2">U1</strain>
    </source>
</reference>
<organism evidence="2 3">
    <name type="scientific">Dyadobacter pollutisoli</name>
    <dbReference type="NCBI Taxonomy" id="2910158"/>
    <lineage>
        <taxon>Bacteria</taxon>
        <taxon>Pseudomonadati</taxon>
        <taxon>Bacteroidota</taxon>
        <taxon>Cytophagia</taxon>
        <taxon>Cytophagales</taxon>
        <taxon>Spirosomataceae</taxon>
        <taxon>Dyadobacter</taxon>
    </lineage>
</organism>
<gene>
    <name evidence="2" type="ORF">ON006_06210</name>
</gene>
<evidence type="ECO:0000256" key="1">
    <source>
        <dbReference type="SAM" id="Phobius"/>
    </source>
</evidence>
<keyword evidence="1" id="KW-0812">Transmembrane</keyword>